<dbReference type="SUPFAM" id="SSF52540">
    <property type="entry name" value="P-loop containing nucleoside triphosphate hydrolases"/>
    <property type="match status" value="1"/>
</dbReference>
<dbReference type="EMBL" id="CP040098">
    <property type="protein sequence ID" value="QCQ22765.1"/>
    <property type="molecule type" value="Genomic_DNA"/>
</dbReference>
<dbReference type="GO" id="GO:0005829">
    <property type="term" value="C:cytosol"/>
    <property type="evidence" value="ECO:0007669"/>
    <property type="project" value="TreeGrafter"/>
</dbReference>
<dbReference type="InterPro" id="IPR014433">
    <property type="entry name" value="CooC"/>
</dbReference>
<name>A0A4P8L6N0_9BACT</name>
<keyword evidence="3" id="KW-1185">Reference proteome</keyword>
<evidence type="ECO:0000259" key="1">
    <source>
        <dbReference type="Pfam" id="PF01656"/>
    </source>
</evidence>
<dbReference type="PANTHER" id="PTHR43384:SF3">
    <property type="entry name" value="AAA+ ATPASE DOMAIN-CONTAINING PROTEIN"/>
    <property type="match status" value="1"/>
</dbReference>
<dbReference type="Gene3D" id="3.40.50.300">
    <property type="entry name" value="P-loop containing nucleotide triphosphate hydrolases"/>
    <property type="match status" value="1"/>
</dbReference>
<reference evidence="2 3" key="1">
    <citation type="submission" date="2019-05" db="EMBL/GenBank/DDBJ databases">
        <title>The Complete Genome Sequence of the n-alkane-degrading Desulfoglaeba alkanexedens ALDC reveals multiple alkylsuccinate synthase gene clusters.</title>
        <authorList>
            <person name="Callaghan A.V."/>
            <person name="Davidova I.A."/>
            <person name="Duncan K.E."/>
            <person name="Morris B."/>
            <person name="McInerney M.J."/>
        </authorList>
    </citation>
    <scope>NUCLEOTIDE SEQUENCE [LARGE SCALE GENOMIC DNA]</scope>
    <source>
        <strain evidence="2 3">ALDC</strain>
    </source>
</reference>
<evidence type="ECO:0000313" key="2">
    <source>
        <dbReference type="EMBL" id="QCQ22765.1"/>
    </source>
</evidence>
<reference evidence="2 3" key="2">
    <citation type="submission" date="2019-05" db="EMBL/GenBank/DDBJ databases">
        <authorList>
            <person name="Suflita J.M."/>
            <person name="Marks C.R."/>
        </authorList>
    </citation>
    <scope>NUCLEOTIDE SEQUENCE [LARGE SCALE GENOMIC DNA]</scope>
    <source>
        <strain evidence="2 3">ALDC</strain>
    </source>
</reference>
<dbReference type="PANTHER" id="PTHR43384">
    <property type="entry name" value="SEPTUM SITE-DETERMINING PROTEIN MIND HOMOLOG, CHLOROPLASTIC-RELATED"/>
    <property type="match status" value="1"/>
</dbReference>
<dbReference type="KEGG" id="dax:FDQ92_11635"/>
<evidence type="ECO:0000313" key="3">
    <source>
        <dbReference type="Proteomes" id="UP000298602"/>
    </source>
</evidence>
<dbReference type="PIRSF" id="PIRSF005647">
    <property type="entry name" value="CooC"/>
    <property type="match status" value="1"/>
</dbReference>
<dbReference type="AlphaFoldDB" id="A0A4P8L6N0"/>
<dbReference type="RefSeq" id="WP_137425049.1">
    <property type="nucleotide sequence ID" value="NZ_CP040098.1"/>
</dbReference>
<feature type="domain" description="CobQ/CobB/MinD/ParA nucleotide binding" evidence="1">
    <location>
        <begin position="20"/>
        <end position="242"/>
    </location>
</feature>
<dbReference type="InterPro" id="IPR027417">
    <property type="entry name" value="P-loop_NTPase"/>
</dbReference>
<organism evidence="2 3">
    <name type="scientific">Desulfoglaeba alkanexedens ALDC</name>
    <dbReference type="NCBI Taxonomy" id="980445"/>
    <lineage>
        <taxon>Bacteria</taxon>
        <taxon>Pseudomonadati</taxon>
        <taxon>Thermodesulfobacteriota</taxon>
        <taxon>Syntrophobacteria</taxon>
        <taxon>Syntrophobacterales</taxon>
        <taxon>Syntrophobacteraceae</taxon>
        <taxon>Desulfoglaeba</taxon>
    </lineage>
</organism>
<dbReference type="GO" id="GO:0005524">
    <property type="term" value="F:ATP binding"/>
    <property type="evidence" value="ECO:0007669"/>
    <property type="project" value="TreeGrafter"/>
</dbReference>
<dbReference type="GO" id="GO:0051782">
    <property type="term" value="P:negative regulation of cell division"/>
    <property type="evidence" value="ECO:0007669"/>
    <property type="project" value="TreeGrafter"/>
</dbReference>
<proteinExistence type="predicted"/>
<dbReference type="GO" id="GO:0016887">
    <property type="term" value="F:ATP hydrolysis activity"/>
    <property type="evidence" value="ECO:0007669"/>
    <property type="project" value="TreeGrafter"/>
</dbReference>
<dbReference type="GO" id="GO:0009898">
    <property type="term" value="C:cytoplasmic side of plasma membrane"/>
    <property type="evidence" value="ECO:0007669"/>
    <property type="project" value="TreeGrafter"/>
</dbReference>
<dbReference type="Pfam" id="PF01656">
    <property type="entry name" value="CbiA"/>
    <property type="match status" value="1"/>
</dbReference>
<protein>
    <submittedName>
        <fullName evidence="2">DUF87 domain-containing protein</fullName>
    </submittedName>
</protein>
<dbReference type="OrthoDB" id="7346657at2"/>
<dbReference type="Proteomes" id="UP000298602">
    <property type="component" value="Chromosome"/>
</dbReference>
<sequence>MADPIDCRKEFQNMKISVCGKGGSGKSTVVTFLAKQALRKNLDVLVVDADDSNAGLARMLGFDSHPLPLMDLVGGKAMIKKKMGSQSLLSQAQIRIGDFGPDFIRRNNGLALVGIGKILQTMEGCACPMGVLNREFLKKLTLEPNQIALVDMEAGVEHFGRGIDEAIDKVVVVVEPSFDSLQIAAKIRNMAFSMDKKVVAIVNKSPSEAISQKIEQQLARDGLTAIGVLPHDPSVFEACLTGHVPDQGEAFEAVNGVLDRLLAA</sequence>
<gene>
    <name evidence="2" type="ORF">FDQ92_11635</name>
</gene>
<dbReference type="InterPro" id="IPR002586">
    <property type="entry name" value="CobQ/CobB/MinD/ParA_Nub-bd_dom"/>
</dbReference>
<dbReference type="InterPro" id="IPR050625">
    <property type="entry name" value="ParA/MinD_ATPase"/>
</dbReference>
<accession>A0A4P8L6N0</accession>